<evidence type="ECO:0000313" key="2">
    <source>
        <dbReference type="Proteomes" id="UP000565468"/>
    </source>
</evidence>
<accession>A0A848M484</accession>
<dbReference type="EMBL" id="JABBPN010000003">
    <property type="protein sequence ID" value="NMO95051.1"/>
    <property type="molecule type" value="Genomic_DNA"/>
</dbReference>
<protein>
    <submittedName>
        <fullName evidence="1">Uncharacterized protein</fullName>
    </submittedName>
</protein>
<reference evidence="1 2" key="1">
    <citation type="submission" date="2020-04" db="EMBL/GenBank/DDBJ databases">
        <title>Paenibacillus algicola sp. nov., a novel marine bacterium producing alginate lyase.</title>
        <authorList>
            <person name="Huang H."/>
        </authorList>
    </citation>
    <scope>NUCLEOTIDE SEQUENCE [LARGE SCALE GENOMIC DNA]</scope>
    <source>
        <strain evidence="1 2">L7-75</strain>
    </source>
</reference>
<comment type="caution">
    <text evidence="1">The sequence shown here is derived from an EMBL/GenBank/DDBJ whole genome shotgun (WGS) entry which is preliminary data.</text>
</comment>
<organism evidence="1 2">
    <name type="scientific">Paenibacillus lemnae</name>
    <dbReference type="NCBI Taxonomy" id="1330551"/>
    <lineage>
        <taxon>Bacteria</taxon>
        <taxon>Bacillati</taxon>
        <taxon>Bacillota</taxon>
        <taxon>Bacilli</taxon>
        <taxon>Bacillales</taxon>
        <taxon>Paenibacillaceae</taxon>
        <taxon>Paenibacillus</taxon>
    </lineage>
</organism>
<proteinExistence type="predicted"/>
<gene>
    <name evidence="1" type="ORF">HII30_04525</name>
</gene>
<sequence>MNRKMILSMAGSLLVGVAAGTGIMMNDQAYVSMKQVVSGSGTNNSVGQIGLNMVDLSSMDIESALMAVQQERSNLLDQQLQNQIEQMQQVNQSLAELNDIIGQFKGLTSGITEGGSITISADLAARVESNGLGNKDKLDYSFQEANILITEAKSLSDAKSNSQQMDMLRLQSLSNKRNEAFETMSSFIKKMQDSRSSIIGNMR</sequence>
<dbReference type="Proteomes" id="UP000565468">
    <property type="component" value="Unassembled WGS sequence"/>
</dbReference>
<dbReference type="AlphaFoldDB" id="A0A848M484"/>
<evidence type="ECO:0000313" key="1">
    <source>
        <dbReference type="EMBL" id="NMO95051.1"/>
    </source>
</evidence>
<keyword evidence="2" id="KW-1185">Reference proteome</keyword>
<name>A0A848M484_PAELE</name>